<proteinExistence type="predicted"/>
<evidence type="ECO:0000256" key="1">
    <source>
        <dbReference type="SAM" id="MobiDB-lite"/>
    </source>
</evidence>
<reference evidence="2" key="1">
    <citation type="journal article" date="2020" name="Stud. Mycol.">
        <title>101 Dothideomycetes genomes: a test case for predicting lifestyles and emergence of pathogens.</title>
        <authorList>
            <person name="Haridas S."/>
            <person name="Albert R."/>
            <person name="Binder M."/>
            <person name="Bloem J."/>
            <person name="Labutti K."/>
            <person name="Salamov A."/>
            <person name="Andreopoulos B."/>
            <person name="Baker S."/>
            <person name="Barry K."/>
            <person name="Bills G."/>
            <person name="Bluhm B."/>
            <person name="Cannon C."/>
            <person name="Castanera R."/>
            <person name="Culley D."/>
            <person name="Daum C."/>
            <person name="Ezra D."/>
            <person name="Gonzalez J."/>
            <person name="Henrissat B."/>
            <person name="Kuo A."/>
            <person name="Liang C."/>
            <person name="Lipzen A."/>
            <person name="Lutzoni F."/>
            <person name="Magnuson J."/>
            <person name="Mondo S."/>
            <person name="Nolan M."/>
            <person name="Ohm R."/>
            <person name="Pangilinan J."/>
            <person name="Park H.-J."/>
            <person name="Ramirez L."/>
            <person name="Alfaro M."/>
            <person name="Sun H."/>
            <person name="Tritt A."/>
            <person name="Yoshinaga Y."/>
            <person name="Zwiers L.-H."/>
            <person name="Turgeon B."/>
            <person name="Goodwin S."/>
            <person name="Spatafora J."/>
            <person name="Crous P."/>
            <person name="Grigoriev I."/>
        </authorList>
    </citation>
    <scope>NUCLEOTIDE SEQUENCE</scope>
    <source>
        <strain evidence="2">CBS 473.64</strain>
    </source>
</reference>
<evidence type="ECO:0000313" key="3">
    <source>
        <dbReference type="Proteomes" id="UP000799753"/>
    </source>
</evidence>
<gene>
    <name evidence="2" type="ORF">P280DRAFT_476979</name>
</gene>
<dbReference type="EMBL" id="MU006778">
    <property type="protein sequence ID" value="KAF2645011.1"/>
    <property type="molecule type" value="Genomic_DNA"/>
</dbReference>
<protein>
    <submittedName>
        <fullName evidence="2">Uncharacterized protein</fullName>
    </submittedName>
</protein>
<feature type="region of interest" description="Disordered" evidence="1">
    <location>
        <begin position="534"/>
        <end position="568"/>
    </location>
</feature>
<dbReference type="Proteomes" id="UP000799753">
    <property type="component" value="Unassembled WGS sequence"/>
</dbReference>
<evidence type="ECO:0000313" key="2">
    <source>
        <dbReference type="EMBL" id="KAF2645011.1"/>
    </source>
</evidence>
<sequence length="568" mass="63669">MTNYTYPTPPDTPTDASVAAMEAALTEKLTTVGKGALLPYYMELLGGAPKTQGLREAMMFIRGIEDRPSPSDVLFAITRAADLLQSVNGGKYRKSKDPTVTTNCTVTFWHYNRGGDGEKKSHTHSRSRIADIYVRQSVPAQGTEEAGDSAPKVSLISKYKRRTFELQTPRDLFELFVAVLDCEVALVASQTDTQGIIAPKTLRATTLRKFREGDAINNNYLEEAIDSHQDGDLYASIFYLARALDMEPYCTTLTNDIRFRLEHAAEWDLRIVATDATKPINIIIKEQIHQVICQPTVKGRHVLADVFEQILNAYNDEIHLGRNKWAEHYQQNANKYHQAPKVADPATVEGAKCQINSKRKRKERDLRTYAMETSGRKFEERPKKKPRLPSSSKAKPPVKDGRGRPKSPLANEVTLSPEVSILNSGVAHITCELSHFWTSIVEAAFKVYQAATTVYRRLFLTQPLHAATPSEYKTPSKTATAPLPKNDPRPAHPMHGTPIEKGYSKKLEVAEDLQDTEPCMPHEIGIALRKVRETRNGSNSKGLSENIIFGRVSRRKMKQRTKESPKID</sequence>
<keyword evidence="3" id="KW-1185">Reference proteome</keyword>
<name>A0A6A6SDU1_9PLEO</name>
<feature type="region of interest" description="Disordered" evidence="1">
    <location>
        <begin position="470"/>
        <end position="499"/>
    </location>
</feature>
<dbReference type="AlphaFoldDB" id="A0A6A6SDU1"/>
<feature type="region of interest" description="Disordered" evidence="1">
    <location>
        <begin position="355"/>
        <end position="412"/>
    </location>
</feature>
<accession>A0A6A6SDU1</accession>
<organism evidence="2 3">
    <name type="scientific">Massarina eburnea CBS 473.64</name>
    <dbReference type="NCBI Taxonomy" id="1395130"/>
    <lineage>
        <taxon>Eukaryota</taxon>
        <taxon>Fungi</taxon>
        <taxon>Dikarya</taxon>
        <taxon>Ascomycota</taxon>
        <taxon>Pezizomycotina</taxon>
        <taxon>Dothideomycetes</taxon>
        <taxon>Pleosporomycetidae</taxon>
        <taxon>Pleosporales</taxon>
        <taxon>Massarineae</taxon>
        <taxon>Massarinaceae</taxon>
        <taxon>Massarina</taxon>
    </lineage>
</organism>